<name>A0ABY5S974_9BACL</name>
<feature type="transmembrane region" description="Helical" evidence="1">
    <location>
        <begin position="113"/>
        <end position="136"/>
    </location>
</feature>
<keyword evidence="3" id="KW-1185">Reference proteome</keyword>
<feature type="transmembrane region" description="Helical" evidence="1">
    <location>
        <begin position="143"/>
        <end position="161"/>
    </location>
</feature>
<dbReference type="RefSeq" id="WP_258385471.1">
    <property type="nucleotide sequence ID" value="NZ_CP091430.1"/>
</dbReference>
<feature type="transmembrane region" description="Helical" evidence="1">
    <location>
        <begin position="68"/>
        <end position="93"/>
    </location>
</feature>
<gene>
    <name evidence="2" type="ORF">L1F29_28825</name>
</gene>
<protein>
    <recommendedName>
        <fullName evidence="4">ECF transporter S component</fullName>
    </recommendedName>
</protein>
<evidence type="ECO:0000313" key="3">
    <source>
        <dbReference type="Proteomes" id="UP001057877"/>
    </source>
</evidence>
<feature type="transmembrane region" description="Helical" evidence="1">
    <location>
        <begin position="173"/>
        <end position="192"/>
    </location>
</feature>
<dbReference type="Proteomes" id="UP001057877">
    <property type="component" value="Chromosome"/>
</dbReference>
<evidence type="ECO:0000256" key="1">
    <source>
        <dbReference type="SAM" id="Phobius"/>
    </source>
</evidence>
<accession>A0ABY5S974</accession>
<keyword evidence="1" id="KW-1133">Transmembrane helix</keyword>
<dbReference type="EMBL" id="CP091430">
    <property type="protein sequence ID" value="UVI29382.1"/>
    <property type="molecule type" value="Genomic_DNA"/>
</dbReference>
<sequence length="207" mass="22687">MERKTFIFAALFLSTGASLLVYIFSSFSMLYTLIGILILAFIIGRLIWRRLPPGKHSEIKRIIGYGTVAGILATCLYDLSRFVLIKVTGIQFWPFDIFGIFGKALVGEQATGLWVSILGAAFHIANGTTFGIAYTVAFGRKGIQGGLVWAMILELAMVTVYPGWLDMKALDELISVSIVGHFVYGIVLGYTARKLILRKESAGHVSA</sequence>
<proteinExistence type="predicted"/>
<reference evidence="2" key="1">
    <citation type="submission" date="2022-01" db="EMBL/GenBank/DDBJ databases">
        <title>Paenibacillus spongiae sp. nov., isolated from marine sponge.</title>
        <authorList>
            <person name="Li Z."/>
            <person name="Zhang M."/>
        </authorList>
    </citation>
    <scope>NUCLEOTIDE SEQUENCE</scope>
    <source>
        <strain evidence="2">PHS-Z3</strain>
    </source>
</reference>
<feature type="transmembrane region" description="Helical" evidence="1">
    <location>
        <begin position="7"/>
        <end position="24"/>
    </location>
</feature>
<feature type="transmembrane region" description="Helical" evidence="1">
    <location>
        <begin position="30"/>
        <end position="48"/>
    </location>
</feature>
<evidence type="ECO:0000313" key="2">
    <source>
        <dbReference type="EMBL" id="UVI29382.1"/>
    </source>
</evidence>
<keyword evidence="1" id="KW-0472">Membrane</keyword>
<keyword evidence="1" id="KW-0812">Transmembrane</keyword>
<organism evidence="2 3">
    <name type="scientific">Paenibacillus spongiae</name>
    <dbReference type="NCBI Taxonomy" id="2909671"/>
    <lineage>
        <taxon>Bacteria</taxon>
        <taxon>Bacillati</taxon>
        <taxon>Bacillota</taxon>
        <taxon>Bacilli</taxon>
        <taxon>Bacillales</taxon>
        <taxon>Paenibacillaceae</taxon>
        <taxon>Paenibacillus</taxon>
    </lineage>
</organism>
<evidence type="ECO:0008006" key="4">
    <source>
        <dbReference type="Google" id="ProtNLM"/>
    </source>
</evidence>